<accession>A0AAD7PNL4</accession>
<sequence length="91" mass="10349">MCEFLSSKYPDQFPVPTVESVKEIKGHKSPTQSSKKLLDAGFRFKYGIDEMLDEAIQCCKDKGYLSALAKQESWRNQKEKKNEVSATSARL</sequence>
<evidence type="ECO:0000313" key="2">
    <source>
        <dbReference type="Proteomes" id="UP001163823"/>
    </source>
</evidence>
<gene>
    <name evidence="1" type="ORF">O6P43_017467</name>
</gene>
<dbReference type="Proteomes" id="UP001163823">
    <property type="component" value="Chromosome 7"/>
</dbReference>
<organism evidence="1 2">
    <name type="scientific">Quillaja saponaria</name>
    <name type="common">Soap bark tree</name>
    <dbReference type="NCBI Taxonomy" id="32244"/>
    <lineage>
        <taxon>Eukaryota</taxon>
        <taxon>Viridiplantae</taxon>
        <taxon>Streptophyta</taxon>
        <taxon>Embryophyta</taxon>
        <taxon>Tracheophyta</taxon>
        <taxon>Spermatophyta</taxon>
        <taxon>Magnoliopsida</taxon>
        <taxon>eudicotyledons</taxon>
        <taxon>Gunneridae</taxon>
        <taxon>Pentapetalae</taxon>
        <taxon>rosids</taxon>
        <taxon>fabids</taxon>
        <taxon>Fabales</taxon>
        <taxon>Quillajaceae</taxon>
        <taxon>Quillaja</taxon>
    </lineage>
</organism>
<keyword evidence="2" id="KW-1185">Reference proteome</keyword>
<evidence type="ECO:0000313" key="1">
    <source>
        <dbReference type="EMBL" id="KAJ7962203.1"/>
    </source>
</evidence>
<dbReference type="AlphaFoldDB" id="A0AAD7PNL4"/>
<protein>
    <submittedName>
        <fullName evidence="1">Dihydroflavonol reductase</fullName>
    </submittedName>
</protein>
<dbReference type="EMBL" id="JARAOO010000007">
    <property type="protein sequence ID" value="KAJ7962203.1"/>
    <property type="molecule type" value="Genomic_DNA"/>
</dbReference>
<dbReference type="Gene3D" id="3.40.50.720">
    <property type="entry name" value="NAD(P)-binding Rossmann-like Domain"/>
    <property type="match status" value="1"/>
</dbReference>
<name>A0AAD7PNL4_QUISA</name>
<comment type="caution">
    <text evidence="1">The sequence shown here is derived from an EMBL/GenBank/DDBJ whole genome shotgun (WGS) entry which is preliminary data.</text>
</comment>
<reference evidence="1" key="1">
    <citation type="journal article" date="2023" name="Science">
        <title>Elucidation of the pathway for biosynthesis of saponin adjuvants from the soapbark tree.</title>
        <authorList>
            <person name="Reed J."/>
            <person name="Orme A."/>
            <person name="El-Demerdash A."/>
            <person name="Owen C."/>
            <person name="Martin L.B.B."/>
            <person name="Misra R.C."/>
            <person name="Kikuchi S."/>
            <person name="Rejzek M."/>
            <person name="Martin A.C."/>
            <person name="Harkess A."/>
            <person name="Leebens-Mack J."/>
            <person name="Louveau T."/>
            <person name="Stephenson M.J."/>
            <person name="Osbourn A."/>
        </authorList>
    </citation>
    <scope>NUCLEOTIDE SEQUENCE</scope>
    <source>
        <strain evidence="1">S10</strain>
    </source>
</reference>
<dbReference type="KEGG" id="qsa:O6P43_017467"/>
<proteinExistence type="predicted"/>